<dbReference type="GO" id="GO:0006897">
    <property type="term" value="P:endocytosis"/>
    <property type="evidence" value="ECO:0007669"/>
    <property type="project" value="UniProtKB-KW"/>
</dbReference>
<feature type="domain" description="C-type lectin" evidence="13">
    <location>
        <begin position="489"/>
        <end position="573"/>
    </location>
</feature>
<evidence type="ECO:0000313" key="16">
    <source>
        <dbReference type="Proteomes" id="UP000694569"/>
    </source>
</evidence>
<dbReference type="SMART" id="SM00034">
    <property type="entry name" value="CLECT"/>
    <property type="match status" value="9"/>
</dbReference>
<keyword evidence="4" id="KW-0732">Signal</keyword>
<dbReference type="Gene3D" id="2.80.10.50">
    <property type="match status" value="1"/>
</dbReference>
<dbReference type="PROSITE" id="PS00615">
    <property type="entry name" value="C_TYPE_LECTIN_1"/>
    <property type="match status" value="1"/>
</dbReference>
<dbReference type="InterPro" id="IPR001304">
    <property type="entry name" value="C-type_lectin-like"/>
</dbReference>
<dbReference type="InterPro" id="IPR000562">
    <property type="entry name" value="FN_type2_dom"/>
</dbReference>
<dbReference type="PROSITE" id="PS50231">
    <property type="entry name" value="RICIN_B_LECTIN"/>
    <property type="match status" value="1"/>
</dbReference>
<evidence type="ECO:0000256" key="2">
    <source>
        <dbReference type="ARBA" id="ARBA00022583"/>
    </source>
</evidence>
<dbReference type="Gene3D" id="2.10.10.10">
    <property type="entry name" value="Fibronectin, type II, collagen-binding"/>
    <property type="match status" value="1"/>
</dbReference>
<dbReference type="FunFam" id="3.10.100.10:FF:000047">
    <property type="entry name" value="lymphocyte antigen 75"/>
    <property type="match status" value="1"/>
</dbReference>
<organism evidence="15 16">
    <name type="scientific">Leptobrachium leishanense</name>
    <name type="common">Leishan spiny toad</name>
    <dbReference type="NCBI Taxonomy" id="445787"/>
    <lineage>
        <taxon>Eukaryota</taxon>
        <taxon>Metazoa</taxon>
        <taxon>Chordata</taxon>
        <taxon>Craniata</taxon>
        <taxon>Vertebrata</taxon>
        <taxon>Euteleostomi</taxon>
        <taxon>Amphibia</taxon>
        <taxon>Batrachia</taxon>
        <taxon>Anura</taxon>
        <taxon>Pelobatoidea</taxon>
        <taxon>Megophryidae</taxon>
        <taxon>Leptobrachium</taxon>
    </lineage>
</organism>
<dbReference type="InterPro" id="IPR036943">
    <property type="entry name" value="FN_type2_sf"/>
</dbReference>
<dbReference type="SMART" id="SM00059">
    <property type="entry name" value="FN2"/>
    <property type="match status" value="1"/>
</dbReference>
<dbReference type="Ensembl" id="ENSLLET00000037611.1">
    <property type="protein sequence ID" value="ENSLLEP00000036211.1"/>
    <property type="gene ID" value="ENSLLEG00000018824.1"/>
</dbReference>
<dbReference type="Proteomes" id="UP000694569">
    <property type="component" value="Unplaced"/>
</dbReference>
<feature type="transmembrane region" description="Helical" evidence="12">
    <location>
        <begin position="1528"/>
        <end position="1547"/>
    </location>
</feature>
<dbReference type="InterPro" id="IPR016187">
    <property type="entry name" value="CTDL_fold"/>
</dbReference>
<proteinExistence type="predicted"/>
<evidence type="ECO:0000256" key="9">
    <source>
        <dbReference type="ARBA" id="ARBA00023170"/>
    </source>
</evidence>
<dbReference type="Gene3D" id="3.10.100.10">
    <property type="entry name" value="Mannose-Binding Protein A, subunit A"/>
    <property type="match status" value="7"/>
</dbReference>
<dbReference type="InterPro" id="IPR018378">
    <property type="entry name" value="C-type_lectin_CS"/>
</dbReference>
<evidence type="ECO:0000259" key="14">
    <source>
        <dbReference type="PROSITE" id="PS51092"/>
    </source>
</evidence>
<evidence type="ECO:0000256" key="11">
    <source>
        <dbReference type="PROSITE-ProRule" id="PRU00479"/>
    </source>
</evidence>
<dbReference type="Pfam" id="PF00059">
    <property type="entry name" value="Lectin_C"/>
    <property type="match status" value="8"/>
</dbReference>
<accession>A0A8C5QEW7</accession>
<protein>
    <submittedName>
        <fullName evidence="15">Lymphocyte antigen 75</fullName>
    </submittedName>
</protein>
<dbReference type="GO" id="GO:0016020">
    <property type="term" value="C:membrane"/>
    <property type="evidence" value="ECO:0007669"/>
    <property type="project" value="UniProtKB-SubCell"/>
</dbReference>
<dbReference type="GeneTree" id="ENSGT01050000244842"/>
<feature type="domain" description="Fibronectin type-II" evidence="14">
    <location>
        <begin position="139"/>
        <end position="186"/>
    </location>
</feature>
<dbReference type="SUPFAM" id="SSF50370">
    <property type="entry name" value="Ricin B-like lectins"/>
    <property type="match status" value="1"/>
</dbReference>
<evidence type="ECO:0000256" key="3">
    <source>
        <dbReference type="ARBA" id="ARBA00022692"/>
    </source>
</evidence>
<dbReference type="InterPro" id="IPR013806">
    <property type="entry name" value="Kringle-like"/>
</dbReference>
<sequence length="1672" mass="191942">AHCFWVFPQYKPSLHVLIIAEATSDSSQVTLASCADPSNATAWKWGSSHRLYNLASQMCLGLDLRSSSPVKLVPCDSKLMLFWRCDGGQIFGASMFRLTEENGKVTANLSSADVWRQGGSSRSICEVPYQVIYTTAGNSHGDRCEFPFFNDDRWHHDCVTDQTRTQSWCATTPDYKSDQKWGLCLKAVDGCGESWVSNQTLQACYQFNTESTLKWKEAYESCLSQGADLLSITSEEELAFITSMDTIPDTIWTGLNRFDRSGGWQWSDHTPLTFFSRLDDMDCGTLDTDSGLWQNQHCVLSLPYVCKKKMNDTVSEVPDYWVYSVTECDPNWIPYNGFCYLLKEQNGWEDADVSCKKESGNLISLHSLADIEMVVTIGDLWSGFRSDSSPALFKWSDGEETHFTYWDLNEPNIRFNNTPLCVSFLGNSGRWHVNLCNETLKYICKKNGTIGNQTVTDNPCLNYTNSRRHGDFCYFVDNNEVPFGTKCNLTITNNFEQEFINSLIKRENKVQGGHFWTGLMAKESSGDYFWQTLGGNKDLTFSNWMPFEPALAGGCVVVMTAGEHFGKWAVKDCKTFKAQSICKQSIGPSKTDELPEPSGSCAEGWINGSGSYCYKLFHFERLLRSRTWEEAEGFCEEFGANLVSFSHKDEINEFRSVLQSRVSDSRWIWTGLNKRNVALQGSWEWSDGRPVCAILHRRFRGFYYFEKQKPPHSIKPFHCDATLDWVCQIPKVTTLLYFTDWSNTHPLTTVFEGEEYWIVSDKRLSYQEAALYCDSIGSELATLDSYGAAEAIMKQLMEDTGKGSKVNLLYCTVHTFQNLKKRYTPIFCNQKMPFICESRNMSLLEINSTKTFRLNGSCPTDWSQFRDKCFRQISPKYVTFSEASEECKLYGGTLPTILSQTEQDFINQLLPKMTSQFWIGLQIILDRGRNEWVDGRDTTYVNYHPLLQGRFKRLTPFNPEVSKQCFYIMNDPSSTFAGTWDYTSCAEKQNVTLCQKYRDKDGTPQPPQPVPDTLEYNGHKYRVIHDNVTWYEALETCSQYNMSLVSITDQYQLSFLAVQVDLLNRPMWTGLSSNDDGVHFRWQNGKRVTLNRWFELDGRLGDCVYLDIDGFWKTGMCDASYFGAFCYQPPEEEIQQPAENHTQACPHRNNDVPWIPFKNSCYTFLVSHKRWLSRNPHDTRHACDALRKYSLTSVIDENLLGMVREQKLRWHDQTFVKYSNWRTGRPSVTNNSFYSAMSIDGFWDIYLKPDVLDVLFLQQHSIVACKIELDTNEKYREPIRDTIPYEDKIYHIVQKKLTWYDAVRECKLFGGHLASVHSDTHQDFLEALLAQDGFPLWIGLSEETSVYEWSDGSPFDHVQIAFSKTALVGNCGFMDTKGFWRNKTCTDSAEGAVCYKQKNPQNLDTFYPMCPHTPGSGEWVLQKGFCYAFDSKIYNFSIFTRDQADAICQNLGKLRLMFFDLFFFFLHFFSPFFIYILAAKDKKSQGGSQQGYTNWNSEPKGANGQCAVLQPSEGKWQAVSCTSGKARVVCKAPLLFSFIFLIIFMFFRNKPSGSGYWDSSYCDPDPPHFPGGLLLQKARLPFDFFSSLSASSGRPRQVVWLGRRAFIACLSSMLCKVASLFESECFFIFRNIYFFKIQAHLPPLLRFSNFLYIFTFRFLRTCTRPILSNALF</sequence>
<feature type="domain" description="C-type lectin" evidence="13">
    <location>
        <begin position="335"/>
        <end position="445"/>
    </location>
</feature>
<keyword evidence="5" id="KW-0677">Repeat</keyword>
<feature type="domain" description="C-type lectin" evidence="13">
    <location>
        <begin position="1016"/>
        <end position="1118"/>
    </location>
</feature>
<dbReference type="SUPFAM" id="SSF57440">
    <property type="entry name" value="Kringle-like"/>
    <property type="match status" value="1"/>
</dbReference>
<keyword evidence="9" id="KW-0675">Receptor</keyword>
<evidence type="ECO:0000256" key="6">
    <source>
        <dbReference type="ARBA" id="ARBA00022989"/>
    </source>
</evidence>
<keyword evidence="2" id="KW-0254">Endocytosis</keyword>
<dbReference type="CDD" id="cd00062">
    <property type="entry name" value="FN2"/>
    <property type="match status" value="1"/>
</dbReference>
<keyword evidence="8" id="KW-1015">Disulfide bond</keyword>
<dbReference type="Pfam" id="PF24562">
    <property type="entry name" value="CysR_MRC2_N"/>
    <property type="match status" value="1"/>
</dbReference>
<feature type="transmembrane region" description="Helical" evidence="12">
    <location>
        <begin position="1456"/>
        <end position="1478"/>
    </location>
</feature>
<feature type="domain" description="C-type lectin" evidence="13">
    <location>
        <begin position="204"/>
        <end position="307"/>
    </location>
</feature>
<dbReference type="Pfam" id="PF00040">
    <property type="entry name" value="fn2"/>
    <property type="match status" value="1"/>
</dbReference>
<evidence type="ECO:0000256" key="5">
    <source>
        <dbReference type="ARBA" id="ARBA00022737"/>
    </source>
</evidence>
<evidence type="ECO:0000313" key="15">
    <source>
        <dbReference type="Ensembl" id="ENSLLEP00000036211.1"/>
    </source>
</evidence>
<dbReference type="InterPro" id="IPR035992">
    <property type="entry name" value="Ricin_B-like_lectins"/>
</dbReference>
<keyword evidence="6 12" id="KW-1133">Transmembrane helix</keyword>
<evidence type="ECO:0000256" key="12">
    <source>
        <dbReference type="SAM" id="Phobius"/>
    </source>
</evidence>
<reference evidence="15" key="1">
    <citation type="submission" date="2025-08" db="UniProtKB">
        <authorList>
            <consortium name="Ensembl"/>
        </authorList>
    </citation>
    <scope>IDENTIFICATION</scope>
</reference>
<dbReference type="InterPro" id="IPR016186">
    <property type="entry name" value="C-type_lectin-like/link_sf"/>
</dbReference>
<comment type="caution">
    <text evidence="11">Lacks conserved residue(s) required for the propagation of feature annotation.</text>
</comment>
<evidence type="ECO:0000256" key="10">
    <source>
        <dbReference type="ARBA" id="ARBA00023180"/>
    </source>
</evidence>
<feature type="domain" description="C-type lectin" evidence="13">
    <location>
        <begin position="1285"/>
        <end position="1385"/>
    </location>
</feature>
<dbReference type="PROSITE" id="PS50041">
    <property type="entry name" value="C_TYPE_LECTIN_2"/>
    <property type="match status" value="7"/>
</dbReference>
<evidence type="ECO:0000256" key="1">
    <source>
        <dbReference type="ARBA" id="ARBA00004167"/>
    </source>
</evidence>
<reference evidence="15" key="2">
    <citation type="submission" date="2025-09" db="UniProtKB">
        <authorList>
            <consortium name="Ensembl"/>
        </authorList>
    </citation>
    <scope>IDENTIFICATION</scope>
</reference>
<evidence type="ECO:0000256" key="7">
    <source>
        <dbReference type="ARBA" id="ARBA00023136"/>
    </source>
</evidence>
<dbReference type="InterPro" id="IPR050111">
    <property type="entry name" value="C-type_lectin/snaclec_domain"/>
</dbReference>
<evidence type="ECO:0000256" key="8">
    <source>
        <dbReference type="ARBA" id="ARBA00023157"/>
    </source>
</evidence>
<keyword evidence="10" id="KW-0325">Glycoprotein</keyword>
<keyword evidence="7 12" id="KW-0472">Membrane</keyword>
<dbReference type="PROSITE" id="PS51092">
    <property type="entry name" value="FN2_2"/>
    <property type="match status" value="1"/>
</dbReference>
<comment type="subcellular location">
    <subcellularLocation>
        <location evidence="1">Membrane</location>
        <topology evidence="1">Single-pass membrane protein</topology>
    </subcellularLocation>
</comment>
<dbReference type="CDD" id="cd00037">
    <property type="entry name" value="CLECT"/>
    <property type="match status" value="6"/>
</dbReference>
<name>A0A8C5QEW7_9ANUR</name>
<dbReference type="SUPFAM" id="SSF56436">
    <property type="entry name" value="C-type lectin-like"/>
    <property type="match status" value="10"/>
</dbReference>
<dbReference type="InterPro" id="IPR000772">
    <property type="entry name" value="Ricin_B_lectin"/>
</dbReference>
<feature type="domain" description="C-type lectin" evidence="13">
    <location>
        <begin position="865"/>
        <end position="988"/>
    </location>
</feature>
<keyword evidence="3 12" id="KW-0812">Transmembrane</keyword>
<keyword evidence="16" id="KW-1185">Reference proteome</keyword>
<dbReference type="OrthoDB" id="6153550at2759"/>
<gene>
    <name evidence="15" type="primary">LY75</name>
</gene>
<evidence type="ECO:0000256" key="4">
    <source>
        <dbReference type="ARBA" id="ARBA00022729"/>
    </source>
</evidence>
<dbReference type="PANTHER" id="PTHR22803">
    <property type="entry name" value="MANNOSE, PHOSPHOLIPASE, LECTIN RECEPTOR RELATED"/>
    <property type="match status" value="1"/>
</dbReference>
<feature type="domain" description="C-type lectin" evidence="13">
    <location>
        <begin position="609"/>
        <end position="725"/>
    </location>
</feature>
<evidence type="ECO:0000259" key="13">
    <source>
        <dbReference type="PROSITE" id="PS50041"/>
    </source>
</evidence>